<dbReference type="EMBL" id="CP012523">
    <property type="protein sequence ID" value="ALC37951.1"/>
    <property type="molecule type" value="Genomic_DNA"/>
</dbReference>
<name>A0A0M4E7T2_DROBS</name>
<dbReference type="InterPro" id="IPR041492">
    <property type="entry name" value="HAD_2"/>
</dbReference>
<dbReference type="STRING" id="30019.A0A0M4E7T2"/>
<dbReference type="AlphaFoldDB" id="A0A0M4E7T2"/>
<accession>A0A0M4E7T2</accession>
<dbReference type="Pfam" id="PF13419">
    <property type="entry name" value="HAD_2"/>
    <property type="match status" value="1"/>
</dbReference>
<dbReference type="SFLD" id="SFLDG01129">
    <property type="entry name" value="C1.5:_HAD__Beta-PGM__Phosphata"/>
    <property type="match status" value="1"/>
</dbReference>
<dbReference type="SMR" id="A0A0M4E7T2"/>
<organism evidence="1 2">
    <name type="scientific">Drosophila busckii</name>
    <name type="common">Fruit fly</name>
    <dbReference type="NCBI Taxonomy" id="30019"/>
    <lineage>
        <taxon>Eukaryota</taxon>
        <taxon>Metazoa</taxon>
        <taxon>Ecdysozoa</taxon>
        <taxon>Arthropoda</taxon>
        <taxon>Hexapoda</taxon>
        <taxon>Insecta</taxon>
        <taxon>Pterygota</taxon>
        <taxon>Neoptera</taxon>
        <taxon>Endopterygota</taxon>
        <taxon>Diptera</taxon>
        <taxon>Brachycera</taxon>
        <taxon>Muscomorpha</taxon>
        <taxon>Ephydroidea</taxon>
        <taxon>Drosophilidae</taxon>
        <taxon>Drosophila</taxon>
    </lineage>
</organism>
<gene>
    <name evidence="1" type="ORF">Dbus_chr2Lg36</name>
</gene>
<dbReference type="InterPro" id="IPR006439">
    <property type="entry name" value="HAD-SF_hydro_IA"/>
</dbReference>
<dbReference type="Gene3D" id="1.10.150.240">
    <property type="entry name" value="Putative phosphatase, domain 2"/>
    <property type="match status" value="1"/>
</dbReference>
<protein>
    <submittedName>
        <fullName evidence="1">Gs1l</fullName>
    </submittedName>
</protein>
<sequence length="240" mass="26626">MSPCNSKKFQTVTHCIFDNDGTLMDTENIYQMAVQRTIDPFGKEYSYDLKLRCMGLPIMLAAKLLIKELDLPVTPEVYIESFDKAMIELTSNVSLLPGVRNLLLHLAHHRVPMAIATGSGRRMFSLKSAPHCNIMPAFHHIVCGCDPELKAGKPAPDIFLLAAARFAPPAHPKCCLVFEDSPNGLQAGLAAGMQVVMIPDPRCPKELRQGATQVLESMEDFKPEQYGLPPYGNCERFYFG</sequence>
<proteinExistence type="predicted"/>
<dbReference type="OMA" id="THCIFDN"/>
<dbReference type="GO" id="GO:0016791">
    <property type="term" value="F:phosphatase activity"/>
    <property type="evidence" value="ECO:0007669"/>
    <property type="project" value="TreeGrafter"/>
</dbReference>
<dbReference type="OrthoDB" id="40579at2759"/>
<dbReference type="Proteomes" id="UP000494163">
    <property type="component" value="Chromosome 2L"/>
</dbReference>
<evidence type="ECO:0000313" key="1">
    <source>
        <dbReference type="EMBL" id="ALC37951.1"/>
    </source>
</evidence>
<dbReference type="Gene3D" id="3.40.50.1000">
    <property type="entry name" value="HAD superfamily/HAD-like"/>
    <property type="match status" value="1"/>
</dbReference>
<evidence type="ECO:0000313" key="2">
    <source>
        <dbReference type="Proteomes" id="UP000494163"/>
    </source>
</evidence>
<dbReference type="NCBIfam" id="TIGR01509">
    <property type="entry name" value="HAD-SF-IA-v3"/>
    <property type="match status" value="1"/>
</dbReference>
<keyword evidence="2" id="KW-1185">Reference proteome</keyword>
<dbReference type="InterPro" id="IPR036412">
    <property type="entry name" value="HAD-like_sf"/>
</dbReference>
<dbReference type="SFLD" id="SFLDS00003">
    <property type="entry name" value="Haloacid_Dehalogenase"/>
    <property type="match status" value="1"/>
</dbReference>
<dbReference type="InterPro" id="IPR023214">
    <property type="entry name" value="HAD_sf"/>
</dbReference>
<dbReference type="FunFam" id="3.40.50.1000:FF:000055">
    <property type="entry name" value="Haloacid dehalogenase-like hydrolase family protein"/>
    <property type="match status" value="1"/>
</dbReference>
<reference evidence="1 2" key="1">
    <citation type="submission" date="2015-08" db="EMBL/GenBank/DDBJ databases">
        <title>Ancestral chromatin configuration constrains chromatin evolution on differentiating sex chromosomes in Drosophila.</title>
        <authorList>
            <person name="Zhou Q."/>
            <person name="Bachtrog D."/>
        </authorList>
    </citation>
    <scope>NUCLEOTIDE SEQUENCE [LARGE SCALE GENOMIC DNA]</scope>
    <source>
        <tissue evidence="1">Whole larvae</tissue>
    </source>
</reference>
<dbReference type="SUPFAM" id="SSF56784">
    <property type="entry name" value="HAD-like"/>
    <property type="match status" value="1"/>
</dbReference>
<dbReference type="InterPro" id="IPR023198">
    <property type="entry name" value="PGP-like_dom2"/>
</dbReference>
<dbReference type="PANTHER" id="PTHR18901">
    <property type="entry name" value="2-DEOXYGLUCOSE-6-PHOSPHATE PHOSPHATASE 2"/>
    <property type="match status" value="1"/>
</dbReference>
<dbReference type="PANTHER" id="PTHR18901:SF38">
    <property type="entry name" value="PSEUDOURIDINE-5'-PHOSPHATASE"/>
    <property type="match status" value="1"/>
</dbReference>